<name>A0ABT0SSX8_9GAMM</name>
<dbReference type="EMBL" id="JAMJPJ010000016">
    <property type="protein sequence ID" value="MCL7930439.1"/>
    <property type="molecule type" value="Genomic_DNA"/>
</dbReference>
<dbReference type="Proteomes" id="UP001165308">
    <property type="component" value="Unassembled WGS sequence"/>
</dbReference>
<comment type="caution">
    <text evidence="1">The sequence shown here is derived from an EMBL/GenBank/DDBJ whole genome shotgun (WGS) entry which is preliminary data.</text>
</comment>
<protein>
    <submittedName>
        <fullName evidence="1">Baseplate J/gp47 family protein</fullName>
    </submittedName>
</protein>
<keyword evidence="2" id="KW-1185">Reference proteome</keyword>
<dbReference type="InterPro" id="IPR014507">
    <property type="entry name" value="Baseplate_assembly_J_pred"/>
</dbReference>
<proteinExistence type="predicted"/>
<organism evidence="1 2">
    <name type="scientific">Halomonas llamarensis</name>
    <dbReference type="NCBI Taxonomy" id="2945104"/>
    <lineage>
        <taxon>Bacteria</taxon>
        <taxon>Pseudomonadati</taxon>
        <taxon>Pseudomonadota</taxon>
        <taxon>Gammaproteobacteria</taxon>
        <taxon>Oceanospirillales</taxon>
        <taxon>Halomonadaceae</taxon>
        <taxon>Halomonas</taxon>
    </lineage>
</organism>
<evidence type="ECO:0000313" key="1">
    <source>
        <dbReference type="EMBL" id="MCL7930439.1"/>
    </source>
</evidence>
<dbReference type="PIRSF" id="PIRSF020481">
    <property type="entry name" value="BAP"/>
    <property type="match status" value="1"/>
</dbReference>
<dbReference type="RefSeq" id="WP_250082017.1">
    <property type="nucleotide sequence ID" value="NZ_JAMJPJ010000016.1"/>
</dbReference>
<accession>A0ABT0SSX8</accession>
<gene>
    <name evidence="1" type="ORF">M8006_10700</name>
</gene>
<reference evidence="1" key="1">
    <citation type="submission" date="2022-05" db="EMBL/GenBank/DDBJ databases">
        <title>Halomonas geminus sp. nov. and Halomonas llamarensis sp. nov. isolated from high-altitude salars of the Atacama Desert.</title>
        <authorList>
            <person name="Hintersatz C."/>
            <person name="Rojas L.A."/>
            <person name="Wei T.-S."/>
            <person name="Kutschke S."/>
            <person name="Lehmann F."/>
            <person name="Jain R."/>
            <person name="Pollmann K."/>
        </authorList>
    </citation>
    <scope>NUCLEOTIDE SEQUENCE</scope>
    <source>
        <strain evidence="1">ATCHA</strain>
    </source>
</reference>
<sequence length="317" mass="34769">MTTPIDLSRLPLPDVIEPLDYEDLLEERKARLLELTPEDDRESLAELLALESEPLAKYLQENAYREMVLRQRINDAAAAGMLAANRGADLDGVAARYETQRLDGEDDDRLRERSQLAFYQVAAAGPAQRYRRVALDAHPDVVAVDAWQQSPGVVRVAVLTRHTLTKEDASEDALTIGQALYPQPIDKNKATIIGGRGTPAFDAALKRLTADDVQPVGVDVRVSPASINTYTVDATVIVPLGPDPQRIRDAAHKKLATRVRELATFRIDVYRAPLKAALMVEGARTVELHAPTADIDRGPGEFAVATAINVDVEVRND</sequence>
<evidence type="ECO:0000313" key="2">
    <source>
        <dbReference type="Proteomes" id="UP001165308"/>
    </source>
</evidence>